<organism evidence="1 2">
    <name type="scientific">Spinacia oleracea</name>
    <name type="common">Spinach</name>
    <dbReference type="NCBI Taxonomy" id="3562"/>
    <lineage>
        <taxon>Eukaryota</taxon>
        <taxon>Viridiplantae</taxon>
        <taxon>Streptophyta</taxon>
        <taxon>Embryophyta</taxon>
        <taxon>Tracheophyta</taxon>
        <taxon>Spermatophyta</taxon>
        <taxon>Magnoliopsida</taxon>
        <taxon>eudicotyledons</taxon>
        <taxon>Gunneridae</taxon>
        <taxon>Pentapetalae</taxon>
        <taxon>Caryophyllales</taxon>
        <taxon>Chenopodiaceae</taxon>
        <taxon>Chenopodioideae</taxon>
        <taxon>Anserineae</taxon>
        <taxon>Spinacia</taxon>
    </lineage>
</organism>
<keyword evidence="1" id="KW-1185">Reference proteome</keyword>
<gene>
    <name evidence="2" type="primary">LOC110793337</name>
</gene>
<evidence type="ECO:0000313" key="1">
    <source>
        <dbReference type="Proteomes" id="UP000813463"/>
    </source>
</evidence>
<protein>
    <submittedName>
        <fullName evidence="2">Uncharacterized protein</fullName>
    </submittedName>
</protein>
<reference evidence="2" key="2">
    <citation type="submission" date="2025-08" db="UniProtKB">
        <authorList>
            <consortium name="RefSeq"/>
        </authorList>
    </citation>
    <scope>IDENTIFICATION</scope>
    <source>
        <tissue evidence="2">Leaf</tissue>
    </source>
</reference>
<dbReference type="RefSeq" id="XP_056695020.1">
    <property type="nucleotide sequence ID" value="XM_056839042.1"/>
</dbReference>
<evidence type="ECO:0000313" key="2">
    <source>
        <dbReference type="RefSeq" id="XP_056695020.1"/>
    </source>
</evidence>
<proteinExistence type="predicted"/>
<name>A0ABM3RHC4_SPIOL</name>
<dbReference type="PANTHER" id="PTHR37261">
    <property type="entry name" value="40S RIBOSOMAL PROTEIN S27"/>
    <property type="match status" value="1"/>
</dbReference>
<dbReference type="GeneID" id="110793337"/>
<dbReference type="PANTHER" id="PTHR37261:SF1">
    <property type="entry name" value="40S RIBOSOMAL PROTEIN S27"/>
    <property type="match status" value="1"/>
</dbReference>
<sequence>METILDVLNDLLSHHRIFRILSLSSRTSCHGYSSSSTSSILLPYLFSFFVILFRFSRSGEADDDSSQTFVFGSAESPSDNTSVTAVRVPVANIDSCSGEGTAKEGPGILLNILNLQSHAILDFGTPILDVKFLLQDKFSAKSSLDALLVDVPDVCSEVPCVDEESATSFSEQHDLVMIDNTDSTISKLLTASCGV</sequence>
<dbReference type="Proteomes" id="UP000813463">
    <property type="component" value="Chromosome 3"/>
</dbReference>
<accession>A0ABM3RHC4</accession>
<reference evidence="1" key="1">
    <citation type="journal article" date="2021" name="Nat. Commun.">
        <title>Genomic analyses provide insights into spinach domestication and the genetic basis of agronomic traits.</title>
        <authorList>
            <person name="Cai X."/>
            <person name="Sun X."/>
            <person name="Xu C."/>
            <person name="Sun H."/>
            <person name="Wang X."/>
            <person name="Ge C."/>
            <person name="Zhang Z."/>
            <person name="Wang Q."/>
            <person name="Fei Z."/>
            <person name="Jiao C."/>
            <person name="Wang Q."/>
        </authorList>
    </citation>
    <scope>NUCLEOTIDE SEQUENCE [LARGE SCALE GENOMIC DNA]</scope>
    <source>
        <strain evidence="1">cv. Varoflay</strain>
    </source>
</reference>